<dbReference type="PANTHER" id="PTHR10219:SF25">
    <property type="entry name" value="PLECKSTRIN HOMOLOGY DOMAIN-CONTAINING FAMILY A MEMBER 8"/>
    <property type="match status" value="1"/>
</dbReference>
<comment type="caution">
    <text evidence="4">The sequence shown here is derived from an EMBL/GenBank/DDBJ whole genome shotgun (WGS) entry which is preliminary data.</text>
</comment>
<accession>A0A6A6KBL7</accession>
<protein>
    <recommendedName>
        <fullName evidence="3">CRIB domain-containing protein</fullName>
    </recommendedName>
</protein>
<sequence>MAVQGTVFTPSLEGMKHVKSEQGEMLTKPFLDVCKLILPVIDKFGAAMALVKSDIGGNITRLEAKYSSDPTKYTHLYTMVQEEVDAKTAKGSSSCTNGLLWLTRAMDFLVELFRNLLAYADWTMSQACTDSYGKTLKKFHGAASSSFTVAMKLAPDRKKFMEVIAGSDEKEPEIQIGYPTDVKHVAHIGFDGPSASKPSWMNEFESSPQISNGTANCMEELKNLSILPPSPDISQGEKPKKKSRRPSTGADSPLNSPGRRSTEGSSKHSRRQTFTAGTDSPLNSPPKNSRRHRSSNNSMDSPGRDSPVNIRTTKRQLNSSLAVESPARDQPSIPRHSRGKSPRNQEQKTRTLQQTSLIVNLRSLKLHRQ</sequence>
<dbReference type="Pfam" id="PF00786">
    <property type="entry name" value="PBD"/>
    <property type="match status" value="1"/>
</dbReference>
<evidence type="ECO:0000259" key="3">
    <source>
        <dbReference type="PROSITE" id="PS50108"/>
    </source>
</evidence>
<evidence type="ECO:0000256" key="1">
    <source>
        <dbReference type="ARBA" id="ARBA00022448"/>
    </source>
</evidence>
<dbReference type="GO" id="GO:1902387">
    <property type="term" value="F:ceramide 1-phosphate binding"/>
    <property type="evidence" value="ECO:0007669"/>
    <property type="project" value="TreeGrafter"/>
</dbReference>
<dbReference type="Proteomes" id="UP000467840">
    <property type="component" value="Chromosome 3"/>
</dbReference>
<dbReference type="EMBL" id="JAAGAX010000017">
    <property type="protein sequence ID" value="KAF2285516.1"/>
    <property type="molecule type" value="Genomic_DNA"/>
</dbReference>
<proteinExistence type="predicted"/>
<dbReference type="InterPro" id="IPR014830">
    <property type="entry name" value="Glycolipid_transfer_prot_dom"/>
</dbReference>
<feature type="compositionally biased region" description="Polar residues" evidence="2">
    <location>
        <begin position="309"/>
        <end position="322"/>
    </location>
</feature>
<dbReference type="InterPro" id="IPR000095">
    <property type="entry name" value="CRIB_dom"/>
</dbReference>
<keyword evidence="5" id="KW-1185">Reference proteome</keyword>
<dbReference type="GO" id="GO:1902388">
    <property type="term" value="F:ceramide 1-phosphate transfer activity"/>
    <property type="evidence" value="ECO:0007669"/>
    <property type="project" value="TreeGrafter"/>
</dbReference>
<dbReference type="AlphaFoldDB" id="A0A6A6KBL7"/>
<feature type="domain" description="CRIB" evidence="3">
    <location>
        <begin position="176"/>
        <end position="189"/>
    </location>
</feature>
<evidence type="ECO:0000313" key="4">
    <source>
        <dbReference type="EMBL" id="KAF2285516.1"/>
    </source>
</evidence>
<dbReference type="CDD" id="cd00132">
    <property type="entry name" value="CRIB"/>
    <property type="match status" value="1"/>
</dbReference>
<keyword evidence="1" id="KW-0813">Transport</keyword>
<dbReference type="SMART" id="SM00285">
    <property type="entry name" value="PBD"/>
    <property type="match status" value="1"/>
</dbReference>
<dbReference type="Pfam" id="PF08718">
    <property type="entry name" value="GLTP"/>
    <property type="match status" value="1"/>
</dbReference>
<dbReference type="PANTHER" id="PTHR10219">
    <property type="entry name" value="GLYCOLIPID TRANSFER PROTEIN-RELATED"/>
    <property type="match status" value="1"/>
</dbReference>
<organism evidence="4 5">
    <name type="scientific">Hevea brasiliensis</name>
    <name type="common">Para rubber tree</name>
    <name type="synonym">Siphonia brasiliensis</name>
    <dbReference type="NCBI Taxonomy" id="3981"/>
    <lineage>
        <taxon>Eukaryota</taxon>
        <taxon>Viridiplantae</taxon>
        <taxon>Streptophyta</taxon>
        <taxon>Embryophyta</taxon>
        <taxon>Tracheophyta</taxon>
        <taxon>Spermatophyta</taxon>
        <taxon>Magnoliopsida</taxon>
        <taxon>eudicotyledons</taxon>
        <taxon>Gunneridae</taxon>
        <taxon>Pentapetalae</taxon>
        <taxon>rosids</taxon>
        <taxon>fabids</taxon>
        <taxon>Malpighiales</taxon>
        <taxon>Euphorbiaceae</taxon>
        <taxon>Crotonoideae</taxon>
        <taxon>Micrandreae</taxon>
        <taxon>Hevea</taxon>
    </lineage>
</organism>
<gene>
    <name evidence="4" type="ORF">GH714_005215</name>
</gene>
<evidence type="ECO:0000313" key="5">
    <source>
        <dbReference type="Proteomes" id="UP000467840"/>
    </source>
</evidence>
<name>A0A6A6KBL7_HEVBR</name>
<reference evidence="4 5" key="1">
    <citation type="journal article" date="2020" name="Mol. Plant">
        <title>The Chromosome-Based Rubber Tree Genome Provides New Insights into Spurge Genome Evolution and Rubber Biosynthesis.</title>
        <authorList>
            <person name="Liu J."/>
            <person name="Shi C."/>
            <person name="Shi C.C."/>
            <person name="Li W."/>
            <person name="Zhang Q.J."/>
            <person name="Zhang Y."/>
            <person name="Li K."/>
            <person name="Lu H.F."/>
            <person name="Shi C."/>
            <person name="Zhu S.T."/>
            <person name="Xiao Z.Y."/>
            <person name="Nan H."/>
            <person name="Yue Y."/>
            <person name="Zhu X.G."/>
            <person name="Wu Y."/>
            <person name="Hong X.N."/>
            <person name="Fan G.Y."/>
            <person name="Tong Y."/>
            <person name="Zhang D."/>
            <person name="Mao C.L."/>
            <person name="Liu Y.L."/>
            <person name="Hao S.J."/>
            <person name="Liu W.Q."/>
            <person name="Lv M.Q."/>
            <person name="Zhang H.B."/>
            <person name="Liu Y."/>
            <person name="Hu-Tang G.R."/>
            <person name="Wang J.P."/>
            <person name="Wang J.H."/>
            <person name="Sun Y.H."/>
            <person name="Ni S.B."/>
            <person name="Chen W.B."/>
            <person name="Zhang X.C."/>
            <person name="Jiao Y.N."/>
            <person name="Eichler E.E."/>
            <person name="Li G.H."/>
            <person name="Liu X."/>
            <person name="Gao L.Z."/>
        </authorList>
    </citation>
    <scope>NUCLEOTIDE SEQUENCE [LARGE SCALE GENOMIC DNA]</scope>
    <source>
        <strain evidence="5">cv. GT1</strain>
        <tissue evidence="4">Leaf</tissue>
    </source>
</reference>
<dbReference type="InterPro" id="IPR036497">
    <property type="entry name" value="GLTP_sf"/>
</dbReference>
<dbReference type="GO" id="GO:0005829">
    <property type="term" value="C:cytosol"/>
    <property type="evidence" value="ECO:0007669"/>
    <property type="project" value="TreeGrafter"/>
</dbReference>
<feature type="region of interest" description="Disordered" evidence="2">
    <location>
        <begin position="225"/>
        <end position="369"/>
    </location>
</feature>
<dbReference type="GO" id="GO:0016020">
    <property type="term" value="C:membrane"/>
    <property type="evidence" value="ECO:0007669"/>
    <property type="project" value="TreeGrafter"/>
</dbReference>
<evidence type="ECO:0000256" key="2">
    <source>
        <dbReference type="SAM" id="MobiDB-lite"/>
    </source>
</evidence>
<dbReference type="SUPFAM" id="SSF110004">
    <property type="entry name" value="Glycolipid transfer protein, GLTP"/>
    <property type="match status" value="1"/>
</dbReference>
<feature type="compositionally biased region" description="Polar residues" evidence="2">
    <location>
        <begin position="249"/>
        <end position="259"/>
    </location>
</feature>
<dbReference type="Gene3D" id="1.10.3520.10">
    <property type="entry name" value="Glycolipid transfer protein"/>
    <property type="match status" value="1"/>
</dbReference>
<dbReference type="PROSITE" id="PS50108">
    <property type="entry name" value="CRIB"/>
    <property type="match status" value="1"/>
</dbReference>
<feature type="compositionally biased region" description="Polar residues" evidence="2">
    <location>
        <begin position="272"/>
        <end position="282"/>
    </location>
</feature>